<dbReference type="Pfam" id="PF15023">
    <property type="entry name" value="DUF4523"/>
    <property type="match status" value="1"/>
</dbReference>
<protein>
    <submittedName>
        <fullName evidence="1">Uncharacterized protein</fullName>
    </submittedName>
</protein>
<evidence type="ECO:0000313" key="1">
    <source>
        <dbReference type="EMBL" id="KAF6107754.1"/>
    </source>
</evidence>
<dbReference type="PANTHER" id="PTHR35968:SF1">
    <property type="entry name" value="TESTIS EXPRESSED PROTEIN 56"/>
    <property type="match status" value="1"/>
</dbReference>
<comment type="caution">
    <text evidence="1">The sequence shown here is derived from an EMBL/GenBank/DDBJ whole genome shotgun (WGS) entry which is preliminary data.</text>
</comment>
<dbReference type="AlphaFoldDB" id="A0A834A8X0"/>
<dbReference type="Proteomes" id="UP000664940">
    <property type="component" value="Unassembled WGS sequence"/>
</dbReference>
<gene>
    <name evidence="1" type="ORF">HJG60_001877</name>
</gene>
<dbReference type="InterPro" id="IPR035979">
    <property type="entry name" value="RBD_domain_sf"/>
</dbReference>
<reference evidence="1 2" key="1">
    <citation type="journal article" date="2020" name="Nature">
        <title>Six reference-quality genomes reveal evolution of bat adaptations.</title>
        <authorList>
            <person name="Jebb D."/>
            <person name="Huang Z."/>
            <person name="Pippel M."/>
            <person name="Hughes G.M."/>
            <person name="Lavrichenko K."/>
            <person name="Devanna P."/>
            <person name="Winkler S."/>
            <person name="Jermiin L.S."/>
            <person name="Skirmuntt E.C."/>
            <person name="Katzourakis A."/>
            <person name="Burkitt-Gray L."/>
            <person name="Ray D.A."/>
            <person name="Sullivan K.A.M."/>
            <person name="Roscito J.G."/>
            <person name="Kirilenko B.M."/>
            <person name="Davalos L.M."/>
            <person name="Corthals A.P."/>
            <person name="Power M.L."/>
            <person name="Jones G."/>
            <person name="Ransome R.D."/>
            <person name="Dechmann D.K.N."/>
            <person name="Locatelli A.G."/>
            <person name="Puechmaille S.J."/>
            <person name="Fedrigo O."/>
            <person name="Jarvis E.D."/>
            <person name="Hiller M."/>
            <person name="Vernes S.C."/>
            <person name="Myers E.W."/>
            <person name="Teeling E.C."/>
        </authorList>
    </citation>
    <scope>NUCLEOTIDE SEQUENCE [LARGE SCALE GENOMIC DNA]</scope>
    <source>
        <strain evidence="1">Bat1K_MPI-CBG_1</strain>
    </source>
</reference>
<dbReference type="GO" id="GO:0003676">
    <property type="term" value="F:nucleic acid binding"/>
    <property type="evidence" value="ECO:0007669"/>
    <property type="project" value="InterPro"/>
</dbReference>
<dbReference type="InterPro" id="IPR027827">
    <property type="entry name" value="Tex56"/>
</dbReference>
<accession>A0A834A8X0</accession>
<dbReference type="EMBL" id="JABVXQ010000005">
    <property type="protein sequence ID" value="KAF6107754.1"/>
    <property type="molecule type" value="Genomic_DNA"/>
</dbReference>
<organism evidence="1 2">
    <name type="scientific">Phyllostomus discolor</name>
    <name type="common">pale spear-nosed bat</name>
    <dbReference type="NCBI Taxonomy" id="89673"/>
    <lineage>
        <taxon>Eukaryota</taxon>
        <taxon>Metazoa</taxon>
        <taxon>Chordata</taxon>
        <taxon>Craniata</taxon>
        <taxon>Vertebrata</taxon>
        <taxon>Euteleostomi</taxon>
        <taxon>Mammalia</taxon>
        <taxon>Eutheria</taxon>
        <taxon>Laurasiatheria</taxon>
        <taxon>Chiroptera</taxon>
        <taxon>Yangochiroptera</taxon>
        <taxon>Phyllostomidae</taxon>
        <taxon>Phyllostominae</taxon>
        <taxon>Phyllostomus</taxon>
    </lineage>
</organism>
<name>A0A834A8X0_9CHIR</name>
<dbReference type="SUPFAM" id="SSF54928">
    <property type="entry name" value="RNA-binding domain, RBD"/>
    <property type="match status" value="1"/>
</dbReference>
<dbReference type="InterPro" id="IPR012677">
    <property type="entry name" value="Nucleotide-bd_a/b_plait_sf"/>
</dbReference>
<sequence>MRSAKNNQTVVKLPLLDKCKTPKNYDHPEILHHTFETLSHLHKLLPNHRLEMLYSYKNEQDKQKCENPELSGLERILARCQFPKEINLTPNPSSMSLQKRKSINNASHGWKKCHFLSKNIKDPPMSTIVVRWLKKNMQPPEDIQLLIQTMSMFGPITSARLCGWQSAIVVFENMTSACNAVNAFQSRTPNSMFYCSWQRRFMSKDKQHYGCFGWNSLFGVIVPSMQDVTIFGAGH</sequence>
<evidence type="ECO:0000313" key="2">
    <source>
        <dbReference type="Proteomes" id="UP000664940"/>
    </source>
</evidence>
<proteinExistence type="predicted"/>
<dbReference type="Gene3D" id="3.30.70.330">
    <property type="match status" value="1"/>
</dbReference>
<dbReference type="PANTHER" id="PTHR35968">
    <property type="entry name" value="CHROMOSOME 6 C6ORF201 HOMOLOG"/>
    <property type="match status" value="1"/>
</dbReference>